<reference evidence="2 3" key="1">
    <citation type="submission" date="2023-11" db="EMBL/GenBank/DDBJ databases">
        <title>Actinomadura monticuli sp. nov., isolated from volcanic ash.</title>
        <authorList>
            <person name="Lee S.D."/>
            <person name="Yang H."/>
            <person name="Kim I.S."/>
        </authorList>
    </citation>
    <scope>NUCLEOTIDE SEQUENCE [LARGE SCALE GENOMIC DNA]</scope>
    <source>
        <strain evidence="2 3">DSM 45346</strain>
    </source>
</reference>
<dbReference type="InterPro" id="IPR029068">
    <property type="entry name" value="Glyas_Bleomycin-R_OHBP_Dase"/>
</dbReference>
<comment type="caution">
    <text evidence="2">The sequence shown here is derived from an EMBL/GenBank/DDBJ whole genome shotgun (WGS) entry which is preliminary data.</text>
</comment>
<dbReference type="EMBL" id="JAXCEH010000023">
    <property type="protein sequence ID" value="MFA1557726.1"/>
    <property type="molecule type" value="Genomic_DNA"/>
</dbReference>
<name>A0ABV4R496_9ACTN</name>
<proteinExistence type="predicted"/>
<evidence type="ECO:0000259" key="1">
    <source>
        <dbReference type="PROSITE" id="PS51819"/>
    </source>
</evidence>
<organism evidence="2 3">
    <name type="scientific">Actinomadura chokoriensis</name>
    <dbReference type="NCBI Taxonomy" id="454156"/>
    <lineage>
        <taxon>Bacteria</taxon>
        <taxon>Bacillati</taxon>
        <taxon>Actinomycetota</taxon>
        <taxon>Actinomycetes</taxon>
        <taxon>Streptosporangiales</taxon>
        <taxon>Thermomonosporaceae</taxon>
        <taxon>Actinomadura</taxon>
    </lineage>
</organism>
<dbReference type="Gene3D" id="3.10.180.10">
    <property type="entry name" value="2,3-Dihydroxybiphenyl 1,2-Dioxygenase, domain 1"/>
    <property type="match status" value="1"/>
</dbReference>
<gene>
    <name evidence="2" type="ORF">SM436_28930</name>
</gene>
<dbReference type="Proteomes" id="UP001569904">
    <property type="component" value="Unassembled WGS sequence"/>
</dbReference>
<dbReference type="InterPro" id="IPR041581">
    <property type="entry name" value="Glyoxalase_6"/>
</dbReference>
<dbReference type="CDD" id="cd06587">
    <property type="entry name" value="VOC"/>
    <property type="match status" value="1"/>
</dbReference>
<dbReference type="RefSeq" id="WP_371944466.1">
    <property type="nucleotide sequence ID" value="NZ_JAXCEH010000023.1"/>
</dbReference>
<dbReference type="InterPro" id="IPR037523">
    <property type="entry name" value="VOC_core"/>
</dbReference>
<protein>
    <submittedName>
        <fullName evidence="2">VOC family protein</fullName>
    </submittedName>
</protein>
<feature type="domain" description="VOC" evidence="1">
    <location>
        <begin position="1"/>
        <end position="117"/>
    </location>
</feature>
<keyword evidence="3" id="KW-1185">Reference proteome</keyword>
<dbReference type="PANTHER" id="PTHR35908">
    <property type="entry name" value="HYPOTHETICAL FUSION PROTEIN"/>
    <property type="match status" value="1"/>
</dbReference>
<dbReference type="PANTHER" id="PTHR35908:SF1">
    <property type="entry name" value="CONSERVED PROTEIN"/>
    <property type="match status" value="1"/>
</dbReference>
<dbReference type="PROSITE" id="PS51819">
    <property type="entry name" value="VOC"/>
    <property type="match status" value="1"/>
</dbReference>
<dbReference type="SUPFAM" id="SSF54593">
    <property type="entry name" value="Glyoxalase/Bleomycin resistance protein/Dihydroxybiphenyl dioxygenase"/>
    <property type="match status" value="1"/>
</dbReference>
<accession>A0ABV4R496</accession>
<evidence type="ECO:0000313" key="2">
    <source>
        <dbReference type="EMBL" id="MFA1557726.1"/>
    </source>
</evidence>
<evidence type="ECO:0000313" key="3">
    <source>
        <dbReference type="Proteomes" id="UP001569904"/>
    </source>
</evidence>
<sequence length="127" mass="13955">MMLFAVTIDCPDPAGLARFYQQFLGGDLYSTNETFAALTIEGNVRLDFQRVANPRPPRWPDPGAPQRLHLDFSVDDLDAAEQRVLNAGAELAEHQPGGRRFRVFFDPAGHPFCLADAATAAIPDEQA</sequence>
<dbReference type="Pfam" id="PF18029">
    <property type="entry name" value="Glyoxalase_6"/>
    <property type="match status" value="1"/>
</dbReference>